<dbReference type="GO" id="GO:0005634">
    <property type="term" value="C:nucleus"/>
    <property type="evidence" value="ECO:0007669"/>
    <property type="project" value="UniProtKB-SubCell"/>
</dbReference>
<dbReference type="GO" id="GO:0003723">
    <property type="term" value="F:RNA binding"/>
    <property type="evidence" value="ECO:0007669"/>
    <property type="project" value="UniProtKB-UniRule"/>
</dbReference>
<comment type="caution">
    <text evidence="8">The sequence shown here is derived from an EMBL/GenBank/DDBJ whole genome shotgun (WGS) entry which is preliminary data.</text>
</comment>
<evidence type="ECO:0000313" key="8">
    <source>
        <dbReference type="EMBL" id="KAL3082202.1"/>
    </source>
</evidence>
<dbReference type="AlphaFoldDB" id="A0ABD2IVK3"/>
<dbReference type="SMART" id="SM00360">
    <property type="entry name" value="RRM"/>
    <property type="match status" value="2"/>
</dbReference>
<evidence type="ECO:0000256" key="1">
    <source>
        <dbReference type="ARBA" id="ARBA00004123"/>
    </source>
</evidence>
<evidence type="ECO:0000259" key="7">
    <source>
        <dbReference type="PROSITE" id="PS50102"/>
    </source>
</evidence>
<dbReference type="InterPro" id="IPR035979">
    <property type="entry name" value="RBD_domain_sf"/>
</dbReference>
<keyword evidence="4" id="KW-0539">Nucleus</keyword>
<dbReference type="FunFam" id="3.30.70.330:FF:000040">
    <property type="entry name" value="Heterogeneous nuclear ribonucleoprotein A2/B1"/>
    <property type="match status" value="1"/>
</dbReference>
<evidence type="ECO:0000256" key="4">
    <source>
        <dbReference type="ARBA" id="ARBA00023242"/>
    </source>
</evidence>
<dbReference type="EMBL" id="JBICBT010001116">
    <property type="protein sequence ID" value="KAL3082202.1"/>
    <property type="molecule type" value="Genomic_DNA"/>
</dbReference>
<keyword evidence="2" id="KW-0677">Repeat</keyword>
<evidence type="ECO:0000313" key="9">
    <source>
        <dbReference type="Proteomes" id="UP001620626"/>
    </source>
</evidence>
<accession>A0ABD2IVK3</accession>
<dbReference type="InterPro" id="IPR012677">
    <property type="entry name" value="Nucleotide-bd_a/b_plait_sf"/>
</dbReference>
<dbReference type="GO" id="GO:0098687">
    <property type="term" value="C:chromosomal region"/>
    <property type="evidence" value="ECO:0007669"/>
    <property type="project" value="UniProtKB-ARBA"/>
</dbReference>
<evidence type="ECO:0000256" key="2">
    <source>
        <dbReference type="ARBA" id="ARBA00022737"/>
    </source>
</evidence>
<comment type="subcellular location">
    <subcellularLocation>
        <location evidence="1">Nucleus</location>
    </subcellularLocation>
</comment>
<keyword evidence="3 5" id="KW-0694">RNA-binding</keyword>
<feature type="domain" description="RRM" evidence="7">
    <location>
        <begin position="114"/>
        <end position="190"/>
    </location>
</feature>
<dbReference type="PANTHER" id="PTHR48033:SF17">
    <property type="entry name" value="RRM DOMAIN-CONTAINING PROTEIN"/>
    <property type="match status" value="1"/>
</dbReference>
<feature type="domain" description="RRM" evidence="7">
    <location>
        <begin position="214"/>
        <end position="285"/>
    </location>
</feature>
<proteinExistence type="predicted"/>
<evidence type="ECO:0000256" key="5">
    <source>
        <dbReference type="PROSITE-ProRule" id="PRU00176"/>
    </source>
</evidence>
<dbReference type="SUPFAM" id="SSF54928">
    <property type="entry name" value="RNA-binding domain, RBD"/>
    <property type="match status" value="2"/>
</dbReference>
<dbReference type="Proteomes" id="UP001620626">
    <property type="component" value="Unassembled WGS sequence"/>
</dbReference>
<organism evidence="8 9">
    <name type="scientific">Heterodera trifolii</name>
    <dbReference type="NCBI Taxonomy" id="157864"/>
    <lineage>
        <taxon>Eukaryota</taxon>
        <taxon>Metazoa</taxon>
        <taxon>Ecdysozoa</taxon>
        <taxon>Nematoda</taxon>
        <taxon>Chromadorea</taxon>
        <taxon>Rhabditida</taxon>
        <taxon>Tylenchina</taxon>
        <taxon>Tylenchomorpha</taxon>
        <taxon>Tylenchoidea</taxon>
        <taxon>Heteroderidae</taxon>
        <taxon>Heteroderinae</taxon>
        <taxon>Heterodera</taxon>
    </lineage>
</organism>
<dbReference type="InterPro" id="IPR000504">
    <property type="entry name" value="RRM_dom"/>
</dbReference>
<gene>
    <name evidence="8" type="ORF">niasHT_037840</name>
</gene>
<feature type="region of interest" description="Disordered" evidence="6">
    <location>
        <begin position="283"/>
        <end position="302"/>
    </location>
</feature>
<dbReference type="PANTHER" id="PTHR48033">
    <property type="entry name" value="RNA-BINDING (RRM/RBD/RNP MOTIFS) FAMILY PROTEIN"/>
    <property type="match status" value="1"/>
</dbReference>
<protein>
    <recommendedName>
        <fullName evidence="7">RRM domain-containing protein</fullName>
    </recommendedName>
</protein>
<evidence type="ECO:0000256" key="3">
    <source>
        <dbReference type="ARBA" id="ARBA00022884"/>
    </source>
</evidence>
<dbReference type="Gene3D" id="3.30.70.330">
    <property type="match status" value="2"/>
</dbReference>
<name>A0ABD2IVK3_9BILA</name>
<dbReference type="PROSITE" id="PS50102">
    <property type="entry name" value="RRM"/>
    <property type="match status" value="2"/>
</dbReference>
<sequence length="302" mass="32535">MFFQLSSSAPTSSSVDGPQQYFQHHHHQFVPSISPLFDTSGAGMLGTLAAPTTTSLFMPSLFGGCGGAAAGDGTTTAAGSLMQSLLSAAVCSGAFPLVGTTVAASPLTHASQQRKLFIGGLSHETTDEQLRDYYSKWGKVIDCIVIRDPVTRQSRGFGFVTYATIEMADSAMADRPHTIAGKVVDPKRAIPREQMLQATSCPPAFLDVEPPSDCKLFLSGITHHTVDILRHYFERFGELEQVEIVGHTGHGFIVFEKRASADKCVAHGKQHMINGRKVDIARQQGAAAQHHRHVKPKSPPLK</sequence>
<dbReference type="Pfam" id="PF00076">
    <property type="entry name" value="RRM_1"/>
    <property type="match status" value="2"/>
</dbReference>
<reference evidence="8 9" key="1">
    <citation type="submission" date="2024-10" db="EMBL/GenBank/DDBJ databases">
        <authorList>
            <person name="Kim D."/>
        </authorList>
    </citation>
    <scope>NUCLEOTIDE SEQUENCE [LARGE SCALE GENOMIC DNA]</scope>
    <source>
        <strain evidence="8">BH-2024</strain>
    </source>
</reference>
<keyword evidence="9" id="KW-1185">Reference proteome</keyword>
<evidence type="ECO:0000256" key="6">
    <source>
        <dbReference type="SAM" id="MobiDB-lite"/>
    </source>
</evidence>